<feature type="transmembrane region" description="Helical" evidence="7">
    <location>
        <begin position="182"/>
        <end position="201"/>
    </location>
</feature>
<evidence type="ECO:0000256" key="5">
    <source>
        <dbReference type="ARBA" id="ARBA00022989"/>
    </source>
</evidence>
<sequence length="211" mass="23447">MYYARERPKVVYALIIVNLVVFVYTLPLSRREMARLVYTFGVVPAYVMDGVGLHSLITSMFLHADFFHIFFNMYALFLLGRDCEAAYGSKRFALLYFLSGIIAGLLHSAYVCTLFPEDAYRPAIGASGAIFGVMASYAILFPFRRLFVFFGLIPVAAPAIVVIFGLALIQLLYAVAAPLGTIAYVAHVGGFIAGLLITLVYKAGLRRYYYI</sequence>
<feature type="transmembrane region" description="Helical" evidence="7">
    <location>
        <begin position="92"/>
        <end position="111"/>
    </location>
</feature>
<protein>
    <recommendedName>
        <fullName evidence="8">Peptidase S54 rhomboid domain-containing protein</fullName>
    </recommendedName>
</protein>
<dbReference type="Proteomes" id="UP000244066">
    <property type="component" value="Unassembled WGS sequence"/>
</dbReference>
<comment type="caution">
    <text evidence="9">The sequence shown here is derived from an EMBL/GenBank/DDBJ whole genome shotgun (WGS) entry which is preliminary data.</text>
</comment>
<evidence type="ECO:0000256" key="3">
    <source>
        <dbReference type="ARBA" id="ARBA00022692"/>
    </source>
</evidence>
<evidence type="ECO:0000256" key="4">
    <source>
        <dbReference type="ARBA" id="ARBA00022801"/>
    </source>
</evidence>
<name>A0A2R7YA53_9ARCH</name>
<dbReference type="Gene3D" id="1.20.1540.10">
    <property type="entry name" value="Rhomboid-like"/>
    <property type="match status" value="1"/>
</dbReference>
<dbReference type="EMBL" id="NDWU01000001">
    <property type="protein sequence ID" value="PUA34410.1"/>
    <property type="molecule type" value="Genomic_DNA"/>
</dbReference>
<reference evidence="9 10" key="1">
    <citation type="submission" date="2017-04" db="EMBL/GenBank/DDBJ databases">
        <title>Draft Aigarchaeota genome from a New Zealand hot spring.</title>
        <authorList>
            <person name="Reysenbach A.-L."/>
            <person name="Donaho J.A."/>
            <person name="Gerhart J."/>
            <person name="Kelley J.F."/>
            <person name="Kouba K."/>
            <person name="Podar M."/>
            <person name="Stott M."/>
        </authorList>
    </citation>
    <scope>NUCLEOTIDE SEQUENCE [LARGE SCALE GENOMIC DNA]</scope>
    <source>
        <strain evidence="9">NZ13_MG1</strain>
    </source>
</reference>
<dbReference type="PANTHER" id="PTHR43731:SF14">
    <property type="entry name" value="PRESENILIN-ASSOCIATED RHOMBOID-LIKE PROTEIN, MITOCHONDRIAL"/>
    <property type="match status" value="1"/>
</dbReference>
<comment type="subcellular location">
    <subcellularLocation>
        <location evidence="1">Membrane</location>
        <topology evidence="1">Multi-pass membrane protein</topology>
    </subcellularLocation>
</comment>
<proteinExistence type="inferred from homology"/>
<keyword evidence="3 7" id="KW-0812">Transmembrane</keyword>
<feature type="transmembrane region" description="Helical" evidence="7">
    <location>
        <begin position="60"/>
        <end position="80"/>
    </location>
</feature>
<evidence type="ECO:0000256" key="7">
    <source>
        <dbReference type="SAM" id="Phobius"/>
    </source>
</evidence>
<organism evidence="9 10">
    <name type="scientific">Candidatus Terraquivivens tikiterensis</name>
    <dbReference type="NCBI Taxonomy" id="1980982"/>
    <lineage>
        <taxon>Archaea</taxon>
        <taxon>Nitrososphaerota</taxon>
        <taxon>Candidatus Wolframiiraptoraceae</taxon>
        <taxon>Candidatus Terraquivivens</taxon>
    </lineage>
</organism>
<dbReference type="InterPro" id="IPR050925">
    <property type="entry name" value="Rhomboid_protease_S54"/>
</dbReference>
<dbReference type="InterPro" id="IPR022764">
    <property type="entry name" value="Peptidase_S54_rhomboid_dom"/>
</dbReference>
<feature type="transmembrane region" description="Helical" evidence="7">
    <location>
        <begin position="147"/>
        <end position="176"/>
    </location>
</feature>
<evidence type="ECO:0000259" key="8">
    <source>
        <dbReference type="Pfam" id="PF01694"/>
    </source>
</evidence>
<feature type="transmembrane region" description="Helical" evidence="7">
    <location>
        <begin position="123"/>
        <end position="140"/>
    </location>
</feature>
<evidence type="ECO:0000313" key="9">
    <source>
        <dbReference type="EMBL" id="PUA34410.1"/>
    </source>
</evidence>
<keyword evidence="4" id="KW-0378">Hydrolase</keyword>
<dbReference type="Pfam" id="PF01694">
    <property type="entry name" value="Rhomboid"/>
    <property type="match status" value="1"/>
</dbReference>
<dbReference type="AlphaFoldDB" id="A0A2R7YA53"/>
<dbReference type="InterPro" id="IPR035952">
    <property type="entry name" value="Rhomboid-like_sf"/>
</dbReference>
<feature type="transmembrane region" description="Helical" evidence="7">
    <location>
        <begin position="36"/>
        <end position="54"/>
    </location>
</feature>
<dbReference type="GO" id="GO:0004252">
    <property type="term" value="F:serine-type endopeptidase activity"/>
    <property type="evidence" value="ECO:0007669"/>
    <property type="project" value="InterPro"/>
</dbReference>
<evidence type="ECO:0000313" key="10">
    <source>
        <dbReference type="Proteomes" id="UP000244066"/>
    </source>
</evidence>
<evidence type="ECO:0000256" key="6">
    <source>
        <dbReference type="ARBA" id="ARBA00023136"/>
    </source>
</evidence>
<comment type="similarity">
    <text evidence="2">Belongs to the peptidase S54 family.</text>
</comment>
<dbReference type="SUPFAM" id="SSF144091">
    <property type="entry name" value="Rhomboid-like"/>
    <property type="match status" value="1"/>
</dbReference>
<dbReference type="PANTHER" id="PTHR43731">
    <property type="entry name" value="RHOMBOID PROTEASE"/>
    <property type="match status" value="1"/>
</dbReference>
<keyword evidence="6 7" id="KW-0472">Membrane</keyword>
<accession>A0A2R7YA53</accession>
<dbReference type="SMART" id="SM01160">
    <property type="entry name" value="DUF1751"/>
    <property type="match status" value="1"/>
</dbReference>
<feature type="transmembrane region" description="Helical" evidence="7">
    <location>
        <begin position="12"/>
        <end position="29"/>
    </location>
</feature>
<evidence type="ECO:0000256" key="1">
    <source>
        <dbReference type="ARBA" id="ARBA00004141"/>
    </source>
</evidence>
<feature type="domain" description="Peptidase S54 rhomboid" evidence="8">
    <location>
        <begin position="54"/>
        <end position="201"/>
    </location>
</feature>
<dbReference type="GO" id="GO:0016020">
    <property type="term" value="C:membrane"/>
    <property type="evidence" value="ECO:0007669"/>
    <property type="project" value="UniProtKB-SubCell"/>
</dbReference>
<keyword evidence="5 7" id="KW-1133">Transmembrane helix</keyword>
<evidence type="ECO:0000256" key="2">
    <source>
        <dbReference type="ARBA" id="ARBA00009045"/>
    </source>
</evidence>
<gene>
    <name evidence="9" type="ORF">B9J98_00800</name>
</gene>